<proteinExistence type="predicted"/>
<accession>A0A8H5B7N2</accession>
<reference evidence="3 4" key="1">
    <citation type="journal article" date="2020" name="ISME J.">
        <title>Uncovering the hidden diversity of litter-decomposition mechanisms in mushroom-forming fungi.</title>
        <authorList>
            <person name="Floudas D."/>
            <person name="Bentzer J."/>
            <person name="Ahren D."/>
            <person name="Johansson T."/>
            <person name="Persson P."/>
            <person name="Tunlid A."/>
        </authorList>
    </citation>
    <scope>NUCLEOTIDE SEQUENCE [LARGE SCALE GENOMIC DNA]</scope>
    <source>
        <strain evidence="3 4">CBS 101986</strain>
    </source>
</reference>
<feature type="signal peptide" evidence="2">
    <location>
        <begin position="1"/>
        <end position="20"/>
    </location>
</feature>
<feature type="chain" id="PRO_5034517158" evidence="2">
    <location>
        <begin position="21"/>
        <end position="511"/>
    </location>
</feature>
<organism evidence="3 4">
    <name type="scientific">Psilocybe cf. subviscida</name>
    <dbReference type="NCBI Taxonomy" id="2480587"/>
    <lineage>
        <taxon>Eukaryota</taxon>
        <taxon>Fungi</taxon>
        <taxon>Dikarya</taxon>
        <taxon>Basidiomycota</taxon>
        <taxon>Agaricomycotina</taxon>
        <taxon>Agaricomycetes</taxon>
        <taxon>Agaricomycetidae</taxon>
        <taxon>Agaricales</taxon>
        <taxon>Agaricineae</taxon>
        <taxon>Strophariaceae</taxon>
        <taxon>Psilocybe</taxon>
    </lineage>
</organism>
<keyword evidence="1" id="KW-0812">Transmembrane</keyword>
<feature type="transmembrane region" description="Helical" evidence="1">
    <location>
        <begin position="120"/>
        <end position="141"/>
    </location>
</feature>
<gene>
    <name evidence="3" type="ORF">D9619_012229</name>
</gene>
<feature type="transmembrane region" description="Helical" evidence="1">
    <location>
        <begin position="407"/>
        <end position="433"/>
    </location>
</feature>
<evidence type="ECO:0000313" key="4">
    <source>
        <dbReference type="Proteomes" id="UP000567179"/>
    </source>
</evidence>
<keyword evidence="1" id="KW-1133">Transmembrane helix</keyword>
<evidence type="ECO:0000313" key="3">
    <source>
        <dbReference type="EMBL" id="KAF5318141.1"/>
    </source>
</evidence>
<keyword evidence="2" id="KW-0732">Signal</keyword>
<dbReference type="Proteomes" id="UP000567179">
    <property type="component" value="Unassembled WGS sequence"/>
</dbReference>
<keyword evidence="1" id="KW-0472">Membrane</keyword>
<protein>
    <submittedName>
        <fullName evidence="3">Uncharacterized protein</fullName>
    </submittedName>
</protein>
<comment type="caution">
    <text evidence="3">The sequence shown here is derived from an EMBL/GenBank/DDBJ whole genome shotgun (WGS) entry which is preliminary data.</text>
</comment>
<dbReference type="AlphaFoldDB" id="A0A8H5B7N2"/>
<feature type="transmembrane region" description="Helical" evidence="1">
    <location>
        <begin position="84"/>
        <end position="100"/>
    </location>
</feature>
<keyword evidence="4" id="KW-1185">Reference proteome</keyword>
<name>A0A8H5B7N2_9AGAR</name>
<dbReference type="OrthoDB" id="9451547at2759"/>
<dbReference type="EMBL" id="JAACJJ010000031">
    <property type="protein sequence ID" value="KAF5318141.1"/>
    <property type="molecule type" value="Genomic_DNA"/>
</dbReference>
<feature type="transmembrane region" description="Helical" evidence="1">
    <location>
        <begin position="374"/>
        <end position="395"/>
    </location>
</feature>
<evidence type="ECO:0000256" key="1">
    <source>
        <dbReference type="SAM" id="Phobius"/>
    </source>
</evidence>
<sequence length="511" mass="56997">MFILLLWAVYYAHFMGLVEALVPSALQTVSLLSRATSDLTITCTFNGSNYYLVPSPGTITCESIMRDAAAAMNISSNDRSVTDIIWSCLTTVFACIWVCIHPNIPHPDASNWHIRRHRGLLMLCGLVAPELIVLWALRQWMGARYVVRKMQEGGVSGFTMVHGYFMQMGGFVQNDSGHGARVIVDYHELARFTLPTAGEIQDKSKGDGLSKALVVAQTAWFVAQCISRWAAGLAITEAELVTLAFASLNGVVYFLWWDKPQDVRYAVRIVRQTEGEPARATTLFSKSPTTVLSELKVLPNGANSMESLPYSERRVPIKDDLQVILWLLAKSSAARQFFALKPYPLSYDDLTGESSEKRVAVSVLHSSCLAEDSFAATALASAVGIFFGGLHCIAWNFDFLTQRERTLWRVWSTVISAVPVILCTRSTASYLLYRRAADRRQLQTMLKTLPGRFLTAVLRHFNQPLVWATVLLVPIYGVARLGLLVQSFLSLRHLQPGERPQVQWVNLLPHL</sequence>
<dbReference type="PANTHER" id="PTHR35043">
    <property type="entry name" value="TRANSCRIPTION FACTOR DOMAIN-CONTAINING PROTEIN"/>
    <property type="match status" value="1"/>
</dbReference>
<dbReference type="PANTHER" id="PTHR35043:SF7">
    <property type="entry name" value="TRANSCRIPTION FACTOR DOMAIN-CONTAINING PROTEIN"/>
    <property type="match status" value="1"/>
</dbReference>
<feature type="transmembrane region" description="Helical" evidence="1">
    <location>
        <begin position="465"/>
        <end position="485"/>
    </location>
</feature>
<evidence type="ECO:0000256" key="2">
    <source>
        <dbReference type="SAM" id="SignalP"/>
    </source>
</evidence>